<keyword evidence="6 8" id="KW-0505">Motor protein</keyword>
<evidence type="ECO:0000256" key="9">
    <source>
        <dbReference type="SAM" id="MobiDB-lite"/>
    </source>
</evidence>
<keyword evidence="3 8" id="KW-0067">ATP-binding</keyword>
<dbReference type="GO" id="GO:0007015">
    <property type="term" value="P:actin filament organization"/>
    <property type="evidence" value="ECO:0007669"/>
    <property type="project" value="TreeGrafter"/>
</dbReference>
<keyword evidence="2 8" id="KW-0547">Nucleotide-binding</keyword>
<keyword evidence="5 8" id="KW-0518">Myosin</keyword>
<dbReference type="Pfam" id="PF00063">
    <property type="entry name" value="Myosin_head"/>
    <property type="match status" value="1"/>
</dbReference>
<proteinExistence type="inferred from homology"/>
<feature type="region of interest" description="Disordered" evidence="9">
    <location>
        <begin position="1"/>
        <end position="84"/>
    </location>
</feature>
<dbReference type="OrthoDB" id="6108017at2759"/>
<keyword evidence="4" id="KW-0175">Coiled coil</keyword>
<dbReference type="InterPro" id="IPR001609">
    <property type="entry name" value="Myosin_head_motor_dom-like"/>
</dbReference>
<evidence type="ECO:0000256" key="4">
    <source>
        <dbReference type="ARBA" id="ARBA00023054"/>
    </source>
</evidence>
<evidence type="ECO:0000256" key="7">
    <source>
        <dbReference type="ARBA" id="ARBA00023203"/>
    </source>
</evidence>
<evidence type="ECO:0000313" key="12">
    <source>
        <dbReference type="EMBL" id="RAK75069.1"/>
    </source>
</evidence>
<dbReference type="PANTHER" id="PTHR13140">
    <property type="entry name" value="MYOSIN"/>
    <property type="match status" value="1"/>
</dbReference>
<evidence type="ECO:0000259" key="11">
    <source>
        <dbReference type="PROSITE" id="PS51844"/>
    </source>
</evidence>
<dbReference type="InterPro" id="IPR008989">
    <property type="entry name" value="Myosin_S1_N"/>
</dbReference>
<keyword evidence="13" id="KW-1185">Reference proteome</keyword>
<evidence type="ECO:0008006" key="14">
    <source>
        <dbReference type="Google" id="ProtNLM"/>
    </source>
</evidence>
<dbReference type="Gene3D" id="3.40.850.10">
    <property type="entry name" value="Kinesin motor domain"/>
    <property type="match status" value="1"/>
</dbReference>
<dbReference type="Gene3D" id="1.10.10.820">
    <property type="match status" value="1"/>
</dbReference>
<dbReference type="SMART" id="SM00242">
    <property type="entry name" value="MYSc"/>
    <property type="match status" value="1"/>
</dbReference>
<dbReference type="PRINTS" id="PR00193">
    <property type="entry name" value="MYOSINHEAVY"/>
</dbReference>
<dbReference type="GO" id="GO:0000146">
    <property type="term" value="F:microfilament motor activity"/>
    <property type="evidence" value="ECO:0007669"/>
    <property type="project" value="TreeGrafter"/>
</dbReference>
<name>A0A8G1RKR9_9EURO</name>
<evidence type="ECO:0000256" key="2">
    <source>
        <dbReference type="ARBA" id="ARBA00022741"/>
    </source>
</evidence>
<dbReference type="Gene3D" id="2.30.30.360">
    <property type="entry name" value="Myosin S1 fragment, N-terminal"/>
    <property type="match status" value="1"/>
</dbReference>
<dbReference type="Gene3D" id="1.20.120.720">
    <property type="entry name" value="Myosin VI head, motor domain, U50 subdomain"/>
    <property type="match status" value="1"/>
</dbReference>
<dbReference type="PROSITE" id="PS51456">
    <property type="entry name" value="MYOSIN_MOTOR"/>
    <property type="match status" value="1"/>
</dbReference>
<protein>
    <recommendedName>
        <fullName evidence="14">Myosin motor domain-containing protein</fullName>
    </recommendedName>
</protein>
<dbReference type="GO" id="GO:0051015">
    <property type="term" value="F:actin filament binding"/>
    <property type="evidence" value="ECO:0007669"/>
    <property type="project" value="InterPro"/>
</dbReference>
<dbReference type="PANTHER" id="PTHR13140:SF857">
    <property type="entry name" value="MYOSIN-11"/>
    <property type="match status" value="1"/>
</dbReference>
<evidence type="ECO:0000313" key="13">
    <source>
        <dbReference type="Proteomes" id="UP000249789"/>
    </source>
</evidence>
<dbReference type="Proteomes" id="UP000249789">
    <property type="component" value="Unassembled WGS sequence"/>
</dbReference>
<gene>
    <name evidence="12" type="ORF">BO72DRAFT_186385</name>
</gene>
<sequence length="476" mass="53306">MLPSQSNGSPKRVNPFSRATPSPSSSPSQQARGLRPKSAVVASPSKFQETRGHFRNASSVSQASTSLVPRPGIRQRSGSLRNDAASGTFAPEFIKTEELRRGADQIRGLEGDNDFSGNKYVWLRDPEKAFVRGLVLEEGESGRLLVQTDDGEQREVEVDQVDKVNPAKFDKADDMAELTHLNEASVVHNLHTRYQADLIYTYSGLFLVTINPYCPLPIYSNEYVKMYKGRNRDENRPHIFAMADEAFRNLVEEGENQSILVTGESGAGKTENTKKVIQYLAAVATTDTPYARSGNNHLSALSQQILRANPILEAFGNAQTVRNNNSSRFGKFIRIEFSRAGQISGASINWYLLEKSRVVKPNANERNYHIFYQLLKGADQKLKETLLLSDLQIQDFAYTRDGNETIAGVSDEEEWNLLVEAFHVMNFSDEDQMCILRTIAAVLHLGNVTIVKYRKSVSFAWHRTRAFCQRVATSES</sequence>
<keyword evidence="7 8" id="KW-0009">Actin-binding</keyword>
<comment type="similarity">
    <text evidence="1 8">Belongs to the TRAFAC class myosin-kinesin ATPase superfamily. Myosin family.</text>
</comment>
<dbReference type="InterPro" id="IPR036961">
    <property type="entry name" value="Kinesin_motor_dom_sf"/>
</dbReference>
<dbReference type="GO" id="GO:0016459">
    <property type="term" value="C:myosin complex"/>
    <property type="evidence" value="ECO:0007669"/>
    <property type="project" value="UniProtKB-KW"/>
</dbReference>
<evidence type="ECO:0000256" key="6">
    <source>
        <dbReference type="ARBA" id="ARBA00023175"/>
    </source>
</evidence>
<evidence type="ECO:0000259" key="10">
    <source>
        <dbReference type="PROSITE" id="PS51456"/>
    </source>
</evidence>
<feature type="compositionally biased region" description="Polar residues" evidence="9">
    <location>
        <begin position="56"/>
        <end position="67"/>
    </location>
</feature>
<reference evidence="12 13" key="1">
    <citation type="submission" date="2018-02" db="EMBL/GenBank/DDBJ databases">
        <title>The genomes of Aspergillus section Nigri reveals drivers in fungal speciation.</title>
        <authorList>
            <consortium name="DOE Joint Genome Institute"/>
            <person name="Vesth T.C."/>
            <person name="Nybo J."/>
            <person name="Theobald S."/>
            <person name="Brandl J."/>
            <person name="Frisvad J.C."/>
            <person name="Nielsen K.F."/>
            <person name="Lyhne E.K."/>
            <person name="Kogle M.E."/>
            <person name="Kuo A."/>
            <person name="Riley R."/>
            <person name="Clum A."/>
            <person name="Nolan M."/>
            <person name="Lipzen A."/>
            <person name="Salamov A."/>
            <person name="Henrissat B."/>
            <person name="Wiebenga A."/>
            <person name="De vries R.P."/>
            <person name="Grigoriev I.V."/>
            <person name="Mortensen U.H."/>
            <person name="Andersen M.R."/>
            <person name="Baker S.E."/>
        </authorList>
    </citation>
    <scope>NUCLEOTIDE SEQUENCE [LARGE SCALE GENOMIC DNA]</scope>
    <source>
        <strain evidence="12 13">CBS 313.89</strain>
    </source>
</reference>
<accession>A0A8G1RKR9</accession>
<dbReference type="GO" id="GO:0005737">
    <property type="term" value="C:cytoplasm"/>
    <property type="evidence" value="ECO:0007669"/>
    <property type="project" value="TreeGrafter"/>
</dbReference>
<feature type="binding site" evidence="8">
    <location>
        <begin position="263"/>
        <end position="270"/>
    </location>
    <ligand>
        <name>ATP</name>
        <dbReference type="ChEBI" id="CHEBI:30616"/>
    </ligand>
</feature>
<comment type="caution">
    <text evidence="8">Lacks conserved residue(s) required for the propagation of feature annotation.</text>
</comment>
<dbReference type="SUPFAM" id="SSF52540">
    <property type="entry name" value="P-loop containing nucleoside triphosphate hydrolases"/>
    <property type="match status" value="1"/>
</dbReference>
<dbReference type="PROSITE" id="PS51844">
    <property type="entry name" value="SH3_LIKE"/>
    <property type="match status" value="1"/>
</dbReference>
<feature type="domain" description="Myosin motor" evidence="10">
    <location>
        <begin position="170"/>
        <end position="476"/>
    </location>
</feature>
<evidence type="ECO:0000256" key="1">
    <source>
        <dbReference type="ARBA" id="ARBA00008314"/>
    </source>
</evidence>
<evidence type="ECO:0000256" key="8">
    <source>
        <dbReference type="PROSITE-ProRule" id="PRU00782"/>
    </source>
</evidence>
<dbReference type="InterPro" id="IPR027417">
    <property type="entry name" value="P-loop_NTPase"/>
</dbReference>
<dbReference type="EMBL" id="KZ824662">
    <property type="protein sequence ID" value="RAK75069.1"/>
    <property type="molecule type" value="Genomic_DNA"/>
</dbReference>
<dbReference type="RefSeq" id="XP_040799079.1">
    <property type="nucleotide sequence ID" value="XM_040939504.1"/>
</dbReference>
<feature type="domain" description="Myosin N-terminal SH3-like" evidence="11">
    <location>
        <begin position="116"/>
        <end position="166"/>
    </location>
</feature>
<dbReference type="FunFam" id="1.10.10.820:FF:000001">
    <property type="entry name" value="Myosin heavy chain"/>
    <property type="match status" value="1"/>
</dbReference>
<dbReference type="GO" id="GO:0005524">
    <property type="term" value="F:ATP binding"/>
    <property type="evidence" value="ECO:0007669"/>
    <property type="project" value="UniProtKB-UniRule"/>
</dbReference>
<evidence type="ECO:0000256" key="3">
    <source>
        <dbReference type="ARBA" id="ARBA00022840"/>
    </source>
</evidence>
<dbReference type="InterPro" id="IPR004009">
    <property type="entry name" value="SH3_Myosin"/>
</dbReference>
<dbReference type="VEuPathDB" id="FungiDB:BO72DRAFT_186385"/>
<dbReference type="GeneID" id="63856837"/>
<dbReference type="FunFam" id="3.40.850.10:FF:000059">
    <property type="entry name" value="Myosin type-2 heavy chain"/>
    <property type="match status" value="1"/>
</dbReference>
<organism evidence="12 13">
    <name type="scientific">Aspergillus fijiensis CBS 313.89</name>
    <dbReference type="NCBI Taxonomy" id="1448319"/>
    <lineage>
        <taxon>Eukaryota</taxon>
        <taxon>Fungi</taxon>
        <taxon>Dikarya</taxon>
        <taxon>Ascomycota</taxon>
        <taxon>Pezizomycotina</taxon>
        <taxon>Eurotiomycetes</taxon>
        <taxon>Eurotiomycetidae</taxon>
        <taxon>Eurotiales</taxon>
        <taxon>Aspergillaceae</taxon>
        <taxon>Aspergillus</taxon>
    </lineage>
</organism>
<evidence type="ECO:0000256" key="5">
    <source>
        <dbReference type="ARBA" id="ARBA00023123"/>
    </source>
</evidence>
<dbReference type="GO" id="GO:0016020">
    <property type="term" value="C:membrane"/>
    <property type="evidence" value="ECO:0007669"/>
    <property type="project" value="TreeGrafter"/>
</dbReference>
<dbReference type="AlphaFoldDB" id="A0A8G1RKR9"/>
<dbReference type="Pfam" id="PF02736">
    <property type="entry name" value="Myosin_N"/>
    <property type="match status" value="1"/>
</dbReference>